<evidence type="ECO:0000256" key="1">
    <source>
        <dbReference type="ARBA" id="ARBA00022679"/>
    </source>
</evidence>
<comment type="caution">
    <text evidence="3">The sequence shown here is derived from an EMBL/GenBank/DDBJ whole genome shotgun (WGS) entry which is preliminary data.</text>
</comment>
<name>A0ABQ0Q2T7_9PROT</name>
<dbReference type="EMBL" id="BAPV01000012">
    <property type="protein sequence ID" value="GBQ88690.1"/>
    <property type="molecule type" value="Genomic_DNA"/>
</dbReference>
<dbReference type="CDD" id="cd03809">
    <property type="entry name" value="GT4_MtfB-like"/>
    <property type="match status" value="1"/>
</dbReference>
<dbReference type="PANTHER" id="PTHR46401">
    <property type="entry name" value="GLYCOSYLTRANSFERASE WBBK-RELATED"/>
    <property type="match status" value="1"/>
</dbReference>
<dbReference type="Pfam" id="PF00534">
    <property type="entry name" value="Glycos_transf_1"/>
    <property type="match status" value="1"/>
</dbReference>
<dbReference type="Proteomes" id="UP001062776">
    <property type="component" value="Unassembled WGS sequence"/>
</dbReference>
<keyword evidence="1" id="KW-0808">Transferase</keyword>
<gene>
    <name evidence="3" type="ORF">AA0535_1603</name>
</gene>
<reference evidence="3" key="1">
    <citation type="submission" date="2013-04" db="EMBL/GenBank/DDBJ databases">
        <title>The genome sequencing project of 58 acetic acid bacteria.</title>
        <authorList>
            <person name="Okamoto-Kainuma A."/>
            <person name="Ishikawa M."/>
            <person name="Umino S."/>
            <person name="Koizumi Y."/>
            <person name="Shiwa Y."/>
            <person name="Yoshikawa H."/>
            <person name="Matsutani M."/>
            <person name="Matsushita K."/>
        </authorList>
    </citation>
    <scope>NUCLEOTIDE SEQUENCE</scope>
    <source>
        <strain evidence="3">NRIC 0535</strain>
    </source>
</reference>
<dbReference type="InterPro" id="IPR001296">
    <property type="entry name" value="Glyco_trans_1"/>
</dbReference>
<dbReference type="Gene3D" id="3.40.50.2000">
    <property type="entry name" value="Glycogen Phosphorylase B"/>
    <property type="match status" value="1"/>
</dbReference>
<dbReference type="PANTHER" id="PTHR46401:SF2">
    <property type="entry name" value="GLYCOSYLTRANSFERASE WBBK-RELATED"/>
    <property type="match status" value="1"/>
</dbReference>
<evidence type="ECO:0000313" key="3">
    <source>
        <dbReference type="EMBL" id="GBQ88690.1"/>
    </source>
</evidence>
<feature type="domain" description="Glycosyl transferase family 1" evidence="2">
    <location>
        <begin position="97"/>
        <end position="223"/>
    </location>
</feature>
<sequence>MRKDTIARALRRWNAVFITMIHDLIPLEYPEYSRPREPERHRRRIETVAALADGVIVPSDVVGDALRITLKSKTTRAIPVWTIRHGVPAYARSPAPPESEMNEEDVYFVCLGTIEPRKNHLLLLNLWREMVQAEGRQVPRLILIGKRGWENENVIDMLERCPALRGKVQEMNGLPDRETVDILRGARALLFPSFSEGFGLPLAEALMLGVPAICADIPVLREVGGHIPEYLDPLDGPGWRCAIEDFCNRGERYVRQGKAVVTARFWGWTESVEASISQLDKVIPEVETYLA</sequence>
<accession>A0ABQ0Q2T7</accession>
<keyword evidence="4" id="KW-1185">Reference proteome</keyword>
<dbReference type="SUPFAM" id="SSF53756">
    <property type="entry name" value="UDP-Glycosyltransferase/glycogen phosphorylase"/>
    <property type="match status" value="1"/>
</dbReference>
<evidence type="ECO:0000313" key="4">
    <source>
        <dbReference type="Proteomes" id="UP001062776"/>
    </source>
</evidence>
<proteinExistence type="predicted"/>
<evidence type="ECO:0000259" key="2">
    <source>
        <dbReference type="Pfam" id="PF00534"/>
    </source>
</evidence>
<protein>
    <submittedName>
        <fullName evidence="3">Glycosyltransferase</fullName>
    </submittedName>
</protein>
<organism evidence="3 4">
    <name type="scientific">Asaia krungthepensis NRIC 0535</name>
    <dbReference type="NCBI Taxonomy" id="1307925"/>
    <lineage>
        <taxon>Bacteria</taxon>
        <taxon>Pseudomonadati</taxon>
        <taxon>Pseudomonadota</taxon>
        <taxon>Alphaproteobacteria</taxon>
        <taxon>Acetobacterales</taxon>
        <taxon>Acetobacteraceae</taxon>
        <taxon>Asaia</taxon>
    </lineage>
</organism>